<evidence type="ECO:0000313" key="3">
    <source>
        <dbReference type="Proteomes" id="UP000030640"/>
    </source>
</evidence>
<organism evidence="2 3">
    <name type="scientific">Plasmodium inui San Antonio 1</name>
    <dbReference type="NCBI Taxonomy" id="1237626"/>
    <lineage>
        <taxon>Eukaryota</taxon>
        <taxon>Sar</taxon>
        <taxon>Alveolata</taxon>
        <taxon>Apicomplexa</taxon>
        <taxon>Aconoidasida</taxon>
        <taxon>Haemosporida</taxon>
        <taxon>Plasmodiidae</taxon>
        <taxon>Plasmodium</taxon>
        <taxon>Plasmodium (Plasmodium)</taxon>
    </lineage>
</organism>
<dbReference type="EMBL" id="KI965511">
    <property type="protein sequence ID" value="EUD64328.1"/>
    <property type="molecule type" value="Genomic_DNA"/>
</dbReference>
<feature type="compositionally biased region" description="Basic residues" evidence="1">
    <location>
        <begin position="100"/>
        <end position="112"/>
    </location>
</feature>
<dbReference type="RefSeq" id="XP_008819080.1">
    <property type="nucleotide sequence ID" value="XM_008820858.1"/>
</dbReference>
<evidence type="ECO:0000313" key="2">
    <source>
        <dbReference type="EMBL" id="EUD64328.1"/>
    </source>
</evidence>
<proteinExistence type="predicted"/>
<keyword evidence="3" id="KW-1185">Reference proteome</keyword>
<dbReference type="AlphaFoldDB" id="W6ZYB5"/>
<name>W6ZYB5_9APIC</name>
<feature type="region of interest" description="Disordered" evidence="1">
    <location>
        <begin position="90"/>
        <end position="131"/>
    </location>
</feature>
<dbReference type="GeneID" id="20040561"/>
<accession>W6ZYB5</accession>
<dbReference type="VEuPathDB" id="PlasmoDB:C922_05287"/>
<evidence type="ECO:0000256" key="1">
    <source>
        <dbReference type="SAM" id="MobiDB-lite"/>
    </source>
</evidence>
<reference evidence="2 3" key="1">
    <citation type="submission" date="2013-02" db="EMBL/GenBank/DDBJ databases">
        <title>The Genome Sequence of Plasmodium inui San Antonio 1.</title>
        <authorList>
            <consortium name="The Broad Institute Genome Sequencing Platform"/>
            <consortium name="The Broad Institute Genome Sequencing Center for Infectious Disease"/>
            <person name="Neafsey D."/>
            <person name="Cheeseman I."/>
            <person name="Volkman S."/>
            <person name="Adams J."/>
            <person name="Walker B."/>
            <person name="Young S.K."/>
            <person name="Zeng Q."/>
            <person name="Gargeya S."/>
            <person name="Fitzgerald M."/>
            <person name="Haas B."/>
            <person name="Abouelleil A."/>
            <person name="Alvarado L."/>
            <person name="Arachchi H.M."/>
            <person name="Berlin A.M."/>
            <person name="Chapman S.B."/>
            <person name="Dewar J."/>
            <person name="Goldberg J."/>
            <person name="Griggs A."/>
            <person name="Gujja S."/>
            <person name="Hansen M."/>
            <person name="Howarth C."/>
            <person name="Imamovic A."/>
            <person name="Larimer J."/>
            <person name="McCowan C."/>
            <person name="Murphy C."/>
            <person name="Neiman D."/>
            <person name="Pearson M."/>
            <person name="Priest M."/>
            <person name="Roberts A."/>
            <person name="Saif S."/>
            <person name="Shea T."/>
            <person name="Sisk P."/>
            <person name="Sykes S."/>
            <person name="Wortman J."/>
            <person name="Nusbaum C."/>
            <person name="Birren B."/>
        </authorList>
    </citation>
    <scope>NUCLEOTIDE SEQUENCE [LARGE SCALE GENOMIC DNA]</scope>
    <source>
        <strain evidence="2 3">San Antonio 1</strain>
    </source>
</reference>
<dbReference type="Proteomes" id="UP000030640">
    <property type="component" value="Unassembled WGS sequence"/>
</dbReference>
<protein>
    <submittedName>
        <fullName evidence="2">Uncharacterized protein</fullName>
    </submittedName>
</protein>
<feature type="compositionally biased region" description="Basic residues" evidence="1">
    <location>
        <begin position="50"/>
        <end position="59"/>
    </location>
</feature>
<sequence>MTYNKYNISTGIQPEGHLHDDAAKRNLFRMIGAKKHVQNDGTKQNPEATRRRKHPHKENKKQDPSLTMPQKKALFLEKIAHERTSSGRREKVYILVEKMTHRRTSSRSRGRREHPYKTNDTKQYIEAAAGK</sequence>
<feature type="region of interest" description="Disordered" evidence="1">
    <location>
        <begin position="32"/>
        <end position="70"/>
    </location>
</feature>
<gene>
    <name evidence="2" type="ORF">C922_05287</name>
</gene>